<dbReference type="VEuPathDB" id="ToxoDB:BESB_012840"/>
<organism evidence="8 9">
    <name type="scientific">Besnoitia besnoiti</name>
    <name type="common">Apicomplexan protozoan</name>
    <dbReference type="NCBI Taxonomy" id="94643"/>
    <lineage>
        <taxon>Eukaryota</taxon>
        <taxon>Sar</taxon>
        <taxon>Alveolata</taxon>
        <taxon>Apicomplexa</taxon>
        <taxon>Conoidasida</taxon>
        <taxon>Coccidia</taxon>
        <taxon>Eucoccidiorida</taxon>
        <taxon>Eimeriorina</taxon>
        <taxon>Sarcocystidae</taxon>
        <taxon>Besnoitia</taxon>
    </lineage>
</organism>
<evidence type="ECO:0000256" key="2">
    <source>
        <dbReference type="ARBA" id="ARBA00022741"/>
    </source>
</evidence>
<dbReference type="Gene3D" id="3.40.50.620">
    <property type="entry name" value="HUPs"/>
    <property type="match status" value="1"/>
</dbReference>
<name>A0A2A9MBA4_BESBE</name>
<dbReference type="InterPro" id="IPR002305">
    <property type="entry name" value="aa-tRNA-synth_Ic"/>
</dbReference>
<keyword evidence="1 6" id="KW-0436">Ligase</keyword>
<dbReference type="AlphaFoldDB" id="A0A2A9MBA4"/>
<keyword evidence="2 6" id="KW-0547">Nucleotide-binding</keyword>
<comment type="similarity">
    <text evidence="6">Belongs to the class-I aminoacyl-tRNA synthetase family.</text>
</comment>
<dbReference type="SUPFAM" id="SSF52374">
    <property type="entry name" value="Nucleotidylyl transferase"/>
    <property type="match status" value="1"/>
</dbReference>
<dbReference type="GO" id="GO:0005524">
    <property type="term" value="F:ATP binding"/>
    <property type="evidence" value="ECO:0007669"/>
    <property type="project" value="UniProtKB-KW"/>
</dbReference>
<dbReference type="Gene3D" id="1.10.240.10">
    <property type="entry name" value="Tyrosyl-Transfer RNA Synthetase"/>
    <property type="match status" value="1"/>
</dbReference>
<accession>A0A2A9MBA4</accession>
<dbReference type="GO" id="GO:0005829">
    <property type="term" value="C:cytosol"/>
    <property type="evidence" value="ECO:0007669"/>
    <property type="project" value="TreeGrafter"/>
</dbReference>
<reference evidence="8 9" key="1">
    <citation type="submission" date="2017-09" db="EMBL/GenBank/DDBJ databases">
        <title>Genome sequencing of Besnoitia besnoiti strain Bb-Ger1.</title>
        <authorList>
            <person name="Schares G."/>
            <person name="Venepally P."/>
            <person name="Lorenzi H.A."/>
        </authorList>
    </citation>
    <scope>NUCLEOTIDE SEQUENCE [LARGE SCALE GENOMIC DNA]</scope>
    <source>
        <strain evidence="8 9">Bb-Ger1</strain>
    </source>
</reference>
<keyword evidence="3 6" id="KW-0067">ATP-binding</keyword>
<dbReference type="PANTHER" id="PTHR43766">
    <property type="entry name" value="TRYPTOPHAN--TRNA LIGASE, MITOCHONDRIAL"/>
    <property type="match status" value="1"/>
</dbReference>
<feature type="region of interest" description="Disordered" evidence="7">
    <location>
        <begin position="180"/>
        <end position="201"/>
    </location>
</feature>
<evidence type="ECO:0000256" key="7">
    <source>
        <dbReference type="SAM" id="MobiDB-lite"/>
    </source>
</evidence>
<keyword evidence="9" id="KW-1185">Reference proteome</keyword>
<protein>
    <submittedName>
        <fullName evidence="8">Tryptophanyl-tRNA synthetase (TrpRS1)</fullName>
    </submittedName>
</protein>
<dbReference type="InterPro" id="IPR014729">
    <property type="entry name" value="Rossmann-like_a/b/a_fold"/>
</dbReference>
<dbReference type="RefSeq" id="XP_029216681.1">
    <property type="nucleotide sequence ID" value="XM_029360014.1"/>
</dbReference>
<dbReference type="GeneID" id="40306346"/>
<evidence type="ECO:0000256" key="5">
    <source>
        <dbReference type="ARBA" id="ARBA00023146"/>
    </source>
</evidence>
<feature type="region of interest" description="Disordered" evidence="7">
    <location>
        <begin position="59"/>
        <end position="79"/>
    </location>
</feature>
<gene>
    <name evidence="8" type="ORF">BESB_012840</name>
</gene>
<dbReference type="PANTHER" id="PTHR43766:SF1">
    <property type="entry name" value="TRYPTOPHAN--TRNA LIGASE, MITOCHONDRIAL"/>
    <property type="match status" value="1"/>
</dbReference>
<evidence type="ECO:0000256" key="4">
    <source>
        <dbReference type="ARBA" id="ARBA00022917"/>
    </source>
</evidence>
<comment type="caution">
    <text evidence="8">The sequence shown here is derived from an EMBL/GenBank/DDBJ whole genome shotgun (WGS) entry which is preliminary data.</text>
</comment>
<evidence type="ECO:0000256" key="3">
    <source>
        <dbReference type="ARBA" id="ARBA00022840"/>
    </source>
</evidence>
<dbReference type="Pfam" id="PF00579">
    <property type="entry name" value="tRNA-synt_1b"/>
    <property type="match status" value="2"/>
</dbReference>
<keyword evidence="5 6" id="KW-0030">Aminoacyl-tRNA synthetase</keyword>
<dbReference type="KEGG" id="bbes:BESB_012840"/>
<dbReference type="OrthoDB" id="15808at2759"/>
<dbReference type="STRING" id="94643.A0A2A9MBA4"/>
<dbReference type="Proteomes" id="UP000224006">
    <property type="component" value="Chromosome IX"/>
</dbReference>
<proteinExistence type="inferred from homology"/>
<dbReference type="GO" id="GO:0004830">
    <property type="term" value="F:tryptophan-tRNA ligase activity"/>
    <property type="evidence" value="ECO:0007669"/>
    <property type="project" value="TreeGrafter"/>
</dbReference>
<dbReference type="InterPro" id="IPR050203">
    <property type="entry name" value="Trp-tRNA_synthetase"/>
</dbReference>
<evidence type="ECO:0000256" key="1">
    <source>
        <dbReference type="ARBA" id="ARBA00022598"/>
    </source>
</evidence>
<sequence>MRSGTMGLLHTTRYDGSVEPELHSPPQDDALFEAVCSVFFFGHPRGAWTSPRSRLRLSRAAGTSADGEGEPEQGGDELTAKKDGATTWIEEESRDRDRFFRGSHIMTGMQPSGRLHLGNFFAVVRPLATLQQCEASVTCLIGDLHATFGKISRRLHSGARGQEAAASAGDEAVFSLAGASGGGRRGDAARSPSGSFAADGAHSAGSAEKLRSISEDTLDAVAILLASGMSPALGDHLQETGTCGEPGKTVVAVQSLVPEHTMLATLLMGCTPLGWLERCTGASANIRRLNEDDATTKGSDGEDTPWQREGRADVGMRFYPLLMAADILAHDADYVLVGDDQCQHVEFTRQVGKRWNSMFLPQRPQEDRRRSAEGRTDPGRALLPGDRSSIRGRLASWTGLRLPRMLGYSRLSSRIGDLQNPTKKMSKSSSESIPGQVASSKGCVFLLDPPDVIAAKIAKAKTDTIRGLSYNMEGELRPRKGRADEPSSTEYRAACRNLLHLWSVITGQAPQDAAKRFSDAPWECFKTELTERLIDLLSPLQRQVFVCDTYKCWAIVLLGTSLWRNS</sequence>
<dbReference type="EMBL" id="NWUJ01000010">
    <property type="protein sequence ID" value="PFH32672.1"/>
    <property type="molecule type" value="Genomic_DNA"/>
</dbReference>
<evidence type="ECO:0000256" key="6">
    <source>
        <dbReference type="RuleBase" id="RU363036"/>
    </source>
</evidence>
<dbReference type="GO" id="GO:0006436">
    <property type="term" value="P:tryptophanyl-tRNA aminoacylation"/>
    <property type="evidence" value="ECO:0007669"/>
    <property type="project" value="TreeGrafter"/>
</dbReference>
<feature type="region of interest" description="Disordered" evidence="7">
    <location>
        <begin position="359"/>
        <end position="387"/>
    </location>
</feature>
<keyword evidence="4 6" id="KW-0648">Protein biosynthesis</keyword>
<feature type="compositionally biased region" description="Basic and acidic residues" evidence="7">
    <location>
        <begin position="364"/>
        <end position="378"/>
    </location>
</feature>
<evidence type="ECO:0000313" key="9">
    <source>
        <dbReference type="Proteomes" id="UP000224006"/>
    </source>
</evidence>
<evidence type="ECO:0000313" key="8">
    <source>
        <dbReference type="EMBL" id="PFH32672.1"/>
    </source>
</evidence>